<protein>
    <submittedName>
        <fullName evidence="2">U80-Liphistoxin-Lsp1a_1</fullName>
    </submittedName>
</protein>
<keyword evidence="1" id="KW-0732">Signal</keyword>
<reference evidence="2" key="1">
    <citation type="submission" date="2017-05" db="EMBL/GenBank/DDBJ databases">
        <authorList>
            <person name="QRISCLOUD D."/>
        </authorList>
    </citation>
    <scope>NUCLEOTIDE SEQUENCE</scope>
</reference>
<dbReference type="EMBL" id="HAHK01000038">
    <property type="protein sequence ID" value="SNX33051.1"/>
    <property type="molecule type" value="Transcribed_RNA"/>
</dbReference>
<dbReference type="InterPro" id="IPR053741">
    <property type="entry name" value="Ser_Fungal_Prot_Inhib_sf"/>
</dbReference>
<evidence type="ECO:0000313" key="2">
    <source>
        <dbReference type="EMBL" id="SNX34525.1"/>
    </source>
</evidence>
<dbReference type="Gene3D" id="2.10.80.20">
    <property type="match status" value="1"/>
</dbReference>
<sequence>MLRQGVLLLLVVATAYAIVCPKGFCDRYECKELGDCEGRNGLVREKGGFCGCCDSCVVQLEEGEHCFDQVLVGVPPKTECKAGLICKSPEFICTKP</sequence>
<dbReference type="AlphaFoldDB" id="A0A4Q8K5G7"/>
<reference evidence="2" key="2">
    <citation type="submission" date="2019-05" db="EMBL/GenBank/DDBJ databases">
        <title>Unravelling the molecular evolution of spider venoms.</title>
        <authorList>
            <person name="Pineda S."/>
        </authorList>
    </citation>
    <scope>NUCLEOTIDE SEQUENCE</scope>
</reference>
<organism evidence="2">
    <name type="scientific">Liphistius sp. SGP-2016</name>
    <dbReference type="NCBI Taxonomy" id="1905180"/>
    <lineage>
        <taxon>Eukaryota</taxon>
        <taxon>Metazoa</taxon>
        <taxon>Ecdysozoa</taxon>
        <taxon>Arthropoda</taxon>
        <taxon>Chelicerata</taxon>
        <taxon>Arachnida</taxon>
        <taxon>Araneae</taxon>
        <taxon>Mesothelae</taxon>
        <taxon>Liphistiidae</taxon>
        <taxon>Liphistius</taxon>
    </lineage>
</organism>
<feature type="signal peptide" evidence="1">
    <location>
        <begin position="1"/>
        <end position="17"/>
    </location>
</feature>
<proteinExistence type="predicted"/>
<feature type="chain" id="PRO_5036357455" evidence="1">
    <location>
        <begin position="18"/>
        <end position="96"/>
    </location>
</feature>
<evidence type="ECO:0000256" key="1">
    <source>
        <dbReference type="SAM" id="SignalP"/>
    </source>
</evidence>
<dbReference type="EMBL" id="HAHK01000210">
    <property type="protein sequence ID" value="SNX34525.1"/>
    <property type="molecule type" value="Transcribed_RNA"/>
</dbReference>
<accession>A0A4Q8K5G7</accession>
<name>A0A4Q8K5G7_9ARAC</name>